<dbReference type="GO" id="GO:0005615">
    <property type="term" value="C:extracellular space"/>
    <property type="evidence" value="ECO:0007669"/>
    <property type="project" value="TreeGrafter"/>
</dbReference>
<dbReference type="InterPro" id="IPR045266">
    <property type="entry name" value="DOH_DOMON"/>
</dbReference>
<accession>A0A815VEW5</accession>
<evidence type="ECO:0000313" key="6">
    <source>
        <dbReference type="Proteomes" id="UP000663852"/>
    </source>
</evidence>
<dbReference type="InterPro" id="IPR005018">
    <property type="entry name" value="DOMON_domain"/>
</dbReference>
<feature type="domain" description="DOMON" evidence="4">
    <location>
        <begin position="22"/>
        <end position="139"/>
    </location>
</feature>
<dbReference type="GO" id="GO:0006589">
    <property type="term" value="P:octopamine biosynthetic process"/>
    <property type="evidence" value="ECO:0007669"/>
    <property type="project" value="TreeGrafter"/>
</dbReference>
<dbReference type="AlphaFoldDB" id="A0A815VEW5"/>
<organism evidence="5 6">
    <name type="scientific">Adineta ricciae</name>
    <name type="common">Rotifer</name>
    <dbReference type="NCBI Taxonomy" id="249248"/>
    <lineage>
        <taxon>Eukaryota</taxon>
        <taxon>Metazoa</taxon>
        <taxon>Spiralia</taxon>
        <taxon>Gnathifera</taxon>
        <taxon>Rotifera</taxon>
        <taxon>Eurotatoria</taxon>
        <taxon>Bdelloidea</taxon>
        <taxon>Adinetida</taxon>
        <taxon>Adinetidae</taxon>
        <taxon>Adineta</taxon>
    </lineage>
</organism>
<dbReference type="PANTHER" id="PTHR10157">
    <property type="entry name" value="DOPAMINE BETA HYDROXYLASE RELATED"/>
    <property type="match status" value="1"/>
</dbReference>
<feature type="non-terminal residue" evidence="5">
    <location>
        <position position="160"/>
    </location>
</feature>
<dbReference type="Proteomes" id="UP000663852">
    <property type="component" value="Unassembled WGS sequence"/>
</dbReference>
<name>A0A815VEW5_ADIRI</name>
<dbReference type="GO" id="GO:0042421">
    <property type="term" value="P:norepinephrine biosynthetic process"/>
    <property type="evidence" value="ECO:0007669"/>
    <property type="project" value="TreeGrafter"/>
</dbReference>
<dbReference type="OrthoDB" id="19261at2759"/>
<dbReference type="EMBL" id="CAJNOJ010000861">
    <property type="protein sequence ID" value="CAF1529632.1"/>
    <property type="molecule type" value="Genomic_DNA"/>
</dbReference>
<protein>
    <recommendedName>
        <fullName evidence="4">DOMON domain-containing protein</fullName>
    </recommendedName>
</protein>
<dbReference type="Gene3D" id="2.60.40.1210">
    <property type="entry name" value="Cellobiose dehydrogenase, cytochrome domain"/>
    <property type="match status" value="1"/>
</dbReference>
<keyword evidence="2" id="KW-0732">Signal</keyword>
<dbReference type="Pfam" id="PF03351">
    <property type="entry name" value="DOMON"/>
    <property type="match status" value="1"/>
</dbReference>
<dbReference type="PROSITE" id="PS50836">
    <property type="entry name" value="DOMON"/>
    <property type="match status" value="1"/>
</dbReference>
<evidence type="ECO:0000256" key="2">
    <source>
        <dbReference type="ARBA" id="ARBA00022729"/>
    </source>
</evidence>
<dbReference type="GO" id="GO:0004500">
    <property type="term" value="F:dopamine beta-monooxygenase activity"/>
    <property type="evidence" value="ECO:0007669"/>
    <property type="project" value="InterPro"/>
</dbReference>
<evidence type="ECO:0000256" key="3">
    <source>
        <dbReference type="ARBA" id="ARBA00023136"/>
    </source>
</evidence>
<dbReference type="PANTHER" id="PTHR10157:SF23">
    <property type="entry name" value="MOXD1 HOMOLOG 1"/>
    <property type="match status" value="1"/>
</dbReference>
<comment type="subcellular location">
    <subcellularLocation>
        <location evidence="1">Membrane</location>
    </subcellularLocation>
</comment>
<dbReference type="SUPFAM" id="SSF49344">
    <property type="entry name" value="CBD9-like"/>
    <property type="match status" value="1"/>
</dbReference>
<proteinExistence type="predicted"/>
<dbReference type="FunFam" id="2.60.40.1210:FF:000001">
    <property type="entry name" value="Monooxygenase, DBH-like 1, like"/>
    <property type="match status" value="1"/>
</dbReference>
<dbReference type="GO" id="GO:0042420">
    <property type="term" value="P:dopamine catabolic process"/>
    <property type="evidence" value="ECO:0007669"/>
    <property type="project" value="TreeGrafter"/>
</dbReference>
<keyword evidence="3" id="KW-0472">Membrane</keyword>
<dbReference type="InterPro" id="IPR000945">
    <property type="entry name" value="DBH-like"/>
</dbReference>
<comment type="caution">
    <text evidence="5">The sequence shown here is derived from an EMBL/GenBank/DDBJ whole genome shotgun (WGS) entry which is preliminary data.</text>
</comment>
<evidence type="ECO:0000313" key="5">
    <source>
        <dbReference type="EMBL" id="CAF1529632.1"/>
    </source>
</evidence>
<dbReference type="SMART" id="SM00664">
    <property type="entry name" value="DoH"/>
    <property type="match status" value="1"/>
</dbReference>
<evidence type="ECO:0000256" key="1">
    <source>
        <dbReference type="ARBA" id="ARBA00004370"/>
    </source>
</evidence>
<gene>
    <name evidence="5" type="ORF">EDS130_LOCUS44468</name>
</gene>
<sequence>MGISSPIEPLSVHDHTIELEKNSVQLWWTVNDEEHQILFELHVKTTGWIALGISSAGGMKDADIAVSWVTSSGKSFIEDRFAFGKTKPMIDNTTQDWFLLDAQEKNGWTATQFKRAFDSCDPMDVPIKSGTNILIFAYGLVDPDIDITYHEERRGTRILP</sequence>
<dbReference type="GO" id="GO:0030667">
    <property type="term" value="C:secretory granule membrane"/>
    <property type="evidence" value="ECO:0007669"/>
    <property type="project" value="TreeGrafter"/>
</dbReference>
<dbReference type="CDD" id="cd09631">
    <property type="entry name" value="DOMON_DOH"/>
    <property type="match status" value="1"/>
</dbReference>
<evidence type="ECO:0000259" key="4">
    <source>
        <dbReference type="PROSITE" id="PS50836"/>
    </source>
</evidence>
<reference evidence="5" key="1">
    <citation type="submission" date="2021-02" db="EMBL/GenBank/DDBJ databases">
        <authorList>
            <person name="Nowell W R."/>
        </authorList>
    </citation>
    <scope>NUCLEOTIDE SEQUENCE</scope>
</reference>